<protein>
    <recommendedName>
        <fullName evidence="3">PA14 domain-containing protein</fullName>
    </recommendedName>
</protein>
<dbReference type="Pfam" id="PF17802">
    <property type="entry name" value="SpaA"/>
    <property type="match status" value="2"/>
</dbReference>
<gene>
    <name evidence="4" type="ORF">RUMHYD_02644</name>
</gene>
<feature type="compositionally biased region" description="Acidic residues" evidence="1">
    <location>
        <begin position="187"/>
        <end position="205"/>
    </location>
</feature>
<dbReference type="InterPro" id="IPR022464">
    <property type="entry name" value="Strep_pil_isopept_link"/>
</dbReference>
<evidence type="ECO:0000313" key="5">
    <source>
        <dbReference type="Proteomes" id="UP000003100"/>
    </source>
</evidence>
<sequence length="1648" mass="182307">MYSEKRRVLAFVLAMLLIFTSGASFVLAEGEMEQGELSGEGLCEHHPVHTPECGYQEPDEGSPCVHEHTEECYVLDENGEQVLNCGHVHDESCGYREAETGAPCGYHCEICTGEDTEQPAEEISISQWTWNDERGVLSEEDGGWVLDMEDSAAVDREDLYSMLPTEITAQVQLPEGEPEVTEKPEEPAEEADSEEEPGTEVTDFGEEPVEMFLEDGESDWDSEADSGTEMETSTEEIGTRESEEEQETAESGAGGTADDSTSGAEIKTENLEIAWDIEDFPEDGAQEGNYVLNAALPEGYELTDGAGTLQVTLRLGEAQVYTKLPEGEIPYSNHTVKGISPVGTTINLFDYWLEEQTKADDKRPNNYQNLGINENHALLFGNDQQNLAVEQVRGEWNHWTGKKPINAKWPYSNIVEKKLVDGYPIMNGEDVLKYYGEGYPRGESLSYLFNPNYEQEGKATYKNVQGLLQIDEENYYYYDCTQNYAVYYDDTRSFALYDAPAVKPGGAKNGQFFPFNAADQVLEEQGGQLVAKDVNVKNALLNHYFGMTMTTRFIQQHGGHTKPDKAQPVTYEFSGDDDVWVFIDDVLVGDLGGIHNAASLKIDFSTGEIFINDNPDGTLREKFESAGVNGKFADGSNTFRDDTYHTLKFYYLERGHSDSNMSLKFNLVTIPESSVIKVDQTGEEIKGAGFRLYAANEEYEYNEQDLIATGVTDENGEFIFMKDDAILGLEDIYQEGKVSRLVLMESDTPEGYRSMKEYRFYFRKSGNNLVLLSANPWETGAYASSNVTVQADEEISLVGKSQEINLKNGTMFAVVLQYQGEDSSGMENPNNWHAVSGEPIAGWKVTEDTGMDGILTAAKENQHPFIVTPDGAYTTTVQDLPGDIMSYYYMLSDDEKSQAKYTIGYFYTNANSIDGATKDNTSRVDSDEFERLFSVNLYVPNVKNNLYVQKLDENGTPISAAKESGEATFALYKVDEFLADGNYAPTESALERTVTTSDMKQEEGAPFDLTGGAMFSGIPLGKYYLVEIEAPEGYKRSETSIPVIVDNTGVYANAGTEDDGIAVERGVGSIVRSMIQFAADDKVDATLHDIKVGQETAEDYYQEESWKRSNEAEDLHLQYLNGSENLEYGPVDGKGTTTWRNEVGWSRLVIQQCLLHGNKGSYKQELGDQNLIELFSRTVIVSVENQTLGNLKVSKEVVGPAGEGQEFTFEITLTDKDGKSLEGSYPAQKTGNTDGNSAIENVSDGSQVTLQGGESLLVEELPAGTKYVVKEVKGNSDNYSTVVSVDGSVQEGDEVSGEIPKNDTSQVAFKNIFLKPAQVELKGRKTLIGRNLRPEDSFKFQLTGGNDETKKAIEAGIVKIPENSIQVQWKGTDRQQEFPLGSIEILEEGIYCFHVNEKLPEGVTQENPVGIDGIRYDSHTAEIIVTVKANEEETELTSTVTYDNSTAIAEEDKNANLAAFTNSLTGKFSFLKTDGEESPLAGAEFVLYELVCTKTSHDHDKRLQVDAQGNLVSNSENAGCWEKISIQTSAADTGLVEFKNLSSEALEYRLVEYQAPDGYVLPDGQWKVTYDKDSGSFQVADAKKKLGNPAAFEKIKGKNASYQVRNYRPGELPVSGSRGTKVFLFIGGALMMAGGFWYLRIRLRRARS</sequence>
<keyword evidence="5" id="KW-1185">Reference proteome</keyword>
<comment type="caution">
    <text evidence="4">The sequence shown here is derived from an EMBL/GenBank/DDBJ whole genome shotgun (WGS) entry which is preliminary data.</text>
</comment>
<dbReference type="InterPro" id="IPR037524">
    <property type="entry name" value="PA14/GLEYA"/>
</dbReference>
<evidence type="ECO:0000313" key="4">
    <source>
        <dbReference type="EMBL" id="EEG48427.1"/>
    </source>
</evidence>
<reference evidence="4 5" key="2">
    <citation type="submission" date="2009-02" db="EMBL/GenBank/DDBJ databases">
        <title>Draft genome sequence of Blautia hydrogenotrophica DSM 10507 (Ruminococcus hydrogenotrophicus DSM 10507).</title>
        <authorList>
            <person name="Sudarsanam P."/>
            <person name="Ley R."/>
            <person name="Guruge J."/>
            <person name="Turnbaugh P.J."/>
            <person name="Mahowald M."/>
            <person name="Liep D."/>
            <person name="Gordon J."/>
        </authorList>
    </citation>
    <scope>NUCLEOTIDE SEQUENCE [LARGE SCALE GENOMIC DNA]</scope>
    <source>
        <strain evidence="5">DSM 10507 / JCM 14656 / S5a33</strain>
    </source>
</reference>
<organism evidence="4 5">
    <name type="scientific">Blautia hydrogenotrophica (strain DSM 10507 / JCM 14656 / S5a33)</name>
    <name type="common">Ruminococcus hydrogenotrophicus</name>
    <dbReference type="NCBI Taxonomy" id="476272"/>
    <lineage>
        <taxon>Bacteria</taxon>
        <taxon>Bacillati</taxon>
        <taxon>Bacillota</taxon>
        <taxon>Clostridia</taxon>
        <taxon>Lachnospirales</taxon>
        <taxon>Lachnospiraceae</taxon>
        <taxon>Blautia</taxon>
    </lineage>
</organism>
<dbReference type="RefSeq" id="WP_005950175.1">
    <property type="nucleotide sequence ID" value="NZ_CP136423.1"/>
</dbReference>
<dbReference type="Pfam" id="PF24547">
    <property type="entry name" value="DUF7601"/>
    <property type="match status" value="1"/>
</dbReference>
<reference evidence="4 5" key="1">
    <citation type="submission" date="2009-01" db="EMBL/GenBank/DDBJ databases">
        <authorList>
            <person name="Fulton L."/>
            <person name="Clifton S."/>
            <person name="Fulton B."/>
            <person name="Xu J."/>
            <person name="Minx P."/>
            <person name="Pepin K.H."/>
            <person name="Johnson M."/>
            <person name="Bhonagiri V."/>
            <person name="Nash W.E."/>
            <person name="Mardis E.R."/>
            <person name="Wilson R.K."/>
        </authorList>
    </citation>
    <scope>NUCLEOTIDE SEQUENCE [LARGE SCALE GENOMIC DNA]</scope>
    <source>
        <strain evidence="5">DSM 10507 / JCM 14656 / S5a33</strain>
    </source>
</reference>
<feature type="domain" description="PA14" evidence="3">
    <location>
        <begin position="505"/>
        <end position="679"/>
    </location>
</feature>
<dbReference type="PROSITE" id="PS51820">
    <property type="entry name" value="PA14"/>
    <property type="match status" value="1"/>
</dbReference>
<dbReference type="InterPro" id="IPR013783">
    <property type="entry name" value="Ig-like_fold"/>
</dbReference>
<dbReference type="HOGENOM" id="CLU_247245_0_0_9"/>
<dbReference type="InterPro" id="IPR038174">
    <property type="entry name" value="Strep_pil_link_sf"/>
</dbReference>
<name>C0CP43_BLAHS</name>
<proteinExistence type="predicted"/>
<feature type="region of interest" description="Disordered" evidence="1">
    <location>
        <begin position="169"/>
        <end position="205"/>
    </location>
</feature>
<evidence type="ECO:0000259" key="3">
    <source>
        <dbReference type="PROSITE" id="PS51820"/>
    </source>
</evidence>
<evidence type="ECO:0000256" key="2">
    <source>
        <dbReference type="SAM" id="Phobius"/>
    </source>
</evidence>
<feature type="compositionally biased region" description="Acidic residues" evidence="1">
    <location>
        <begin position="217"/>
        <end position="234"/>
    </location>
</feature>
<dbReference type="EMBL" id="ACBZ01000145">
    <property type="protein sequence ID" value="EEG48427.1"/>
    <property type="molecule type" value="Genomic_DNA"/>
</dbReference>
<keyword evidence="2" id="KW-1133">Transmembrane helix</keyword>
<dbReference type="Gene3D" id="2.60.40.3050">
    <property type="match status" value="1"/>
</dbReference>
<dbReference type="PATRIC" id="fig|476272.21.peg.774"/>
<evidence type="ECO:0000256" key="1">
    <source>
        <dbReference type="SAM" id="MobiDB-lite"/>
    </source>
</evidence>
<keyword evidence="2" id="KW-0812">Transmembrane</keyword>
<dbReference type="GeneID" id="86822768"/>
<dbReference type="Proteomes" id="UP000003100">
    <property type="component" value="Unassembled WGS sequence"/>
</dbReference>
<dbReference type="Gene3D" id="2.60.40.10">
    <property type="entry name" value="Immunoglobulins"/>
    <property type="match status" value="3"/>
</dbReference>
<accession>C0CP43</accession>
<dbReference type="InterPro" id="IPR055382">
    <property type="entry name" value="DUF7601"/>
</dbReference>
<dbReference type="InterPro" id="IPR041033">
    <property type="entry name" value="SpaA_PFL_dom_1"/>
</dbReference>
<feature type="region of interest" description="Disordered" evidence="1">
    <location>
        <begin position="217"/>
        <end position="264"/>
    </location>
</feature>
<keyword evidence="2" id="KW-0472">Membrane</keyword>
<feature type="transmembrane region" description="Helical" evidence="2">
    <location>
        <begin position="1622"/>
        <end position="1639"/>
    </location>
</feature>
<dbReference type="Gene3D" id="2.60.40.1140">
    <property type="entry name" value="Collagen-binding surface protein Cna, B-type domain"/>
    <property type="match status" value="1"/>
</dbReference>
<dbReference type="eggNOG" id="COG4932">
    <property type="taxonomic scope" value="Bacteria"/>
</dbReference>
<dbReference type="Pfam" id="PF12892">
    <property type="entry name" value="FctA"/>
    <property type="match status" value="1"/>
</dbReference>